<dbReference type="AlphaFoldDB" id="A0A2S4V2Z0"/>
<organism evidence="5 6">
    <name type="scientific">Puccinia striiformis</name>
    <dbReference type="NCBI Taxonomy" id="27350"/>
    <lineage>
        <taxon>Eukaryota</taxon>
        <taxon>Fungi</taxon>
        <taxon>Dikarya</taxon>
        <taxon>Basidiomycota</taxon>
        <taxon>Pucciniomycotina</taxon>
        <taxon>Pucciniomycetes</taxon>
        <taxon>Pucciniales</taxon>
        <taxon>Pucciniaceae</taxon>
        <taxon>Puccinia</taxon>
    </lineage>
</organism>
<protein>
    <recommendedName>
        <fullName evidence="4">CCHC-type domain-containing protein</fullName>
    </recommendedName>
</protein>
<dbReference type="GO" id="GO:0008270">
    <property type="term" value="F:zinc ion binding"/>
    <property type="evidence" value="ECO:0007669"/>
    <property type="project" value="UniProtKB-KW"/>
</dbReference>
<name>A0A2S4V2Z0_9BASI</name>
<feature type="domain" description="CCHC-type" evidence="4">
    <location>
        <begin position="338"/>
        <end position="354"/>
    </location>
</feature>
<dbReference type="Pfam" id="PF00098">
    <property type="entry name" value="zf-CCHC"/>
    <property type="match status" value="1"/>
</dbReference>
<feature type="region of interest" description="Disordered" evidence="3">
    <location>
        <begin position="52"/>
        <end position="72"/>
    </location>
</feature>
<dbReference type="Proteomes" id="UP000238274">
    <property type="component" value="Unassembled WGS sequence"/>
</dbReference>
<feature type="region of interest" description="Disordered" evidence="3">
    <location>
        <begin position="303"/>
        <end position="378"/>
    </location>
</feature>
<gene>
    <name evidence="5" type="ORF">PSHT_11462</name>
</gene>
<reference evidence="5 6" key="1">
    <citation type="submission" date="2017-12" db="EMBL/GenBank/DDBJ databases">
        <title>Gene loss provides genomic basis for host adaptation in cereal stripe rust fungi.</title>
        <authorList>
            <person name="Xia C."/>
        </authorList>
    </citation>
    <scope>NUCLEOTIDE SEQUENCE [LARGE SCALE GENOMIC DNA]</scope>
    <source>
        <strain evidence="5 6">93TX-2</strain>
    </source>
</reference>
<dbReference type="Gene3D" id="4.10.60.10">
    <property type="entry name" value="Zinc finger, CCHC-type"/>
    <property type="match status" value="1"/>
</dbReference>
<dbReference type="InterPro" id="IPR021109">
    <property type="entry name" value="Peptidase_aspartic_dom_sf"/>
</dbReference>
<dbReference type="InterPro" id="IPR036875">
    <property type="entry name" value="Znf_CCHC_sf"/>
</dbReference>
<dbReference type="Gene3D" id="2.40.70.10">
    <property type="entry name" value="Acid Proteases"/>
    <property type="match status" value="1"/>
</dbReference>
<evidence type="ECO:0000256" key="2">
    <source>
        <dbReference type="PROSITE-ProRule" id="PRU00047"/>
    </source>
</evidence>
<dbReference type="PANTHER" id="PTHR46888:SF1">
    <property type="entry name" value="RIBONUCLEASE H"/>
    <property type="match status" value="1"/>
</dbReference>
<keyword evidence="6" id="KW-1185">Reference proteome</keyword>
<dbReference type="GO" id="GO:0003676">
    <property type="term" value="F:nucleic acid binding"/>
    <property type="evidence" value="ECO:0007669"/>
    <property type="project" value="InterPro"/>
</dbReference>
<keyword evidence="2" id="KW-0862">Zinc</keyword>
<comment type="caution">
    <text evidence="5">The sequence shown here is derived from an EMBL/GenBank/DDBJ whole genome shotgun (WGS) entry which is preliminary data.</text>
</comment>
<evidence type="ECO:0000256" key="3">
    <source>
        <dbReference type="SAM" id="MobiDB-lite"/>
    </source>
</evidence>
<accession>A0A2S4V2Z0</accession>
<dbReference type="EMBL" id="PKSM01000192">
    <property type="protein sequence ID" value="POW03840.1"/>
    <property type="molecule type" value="Genomic_DNA"/>
</dbReference>
<reference evidence="6" key="3">
    <citation type="journal article" date="2018" name="Mol. Plant Microbe Interact.">
        <title>Genome sequence resources for the wheat stripe rust pathogen (Puccinia striiformis f. sp. tritici) and the barley stripe rust pathogen (Puccinia striiformis f. sp. hordei).</title>
        <authorList>
            <person name="Xia C."/>
            <person name="Wang M."/>
            <person name="Yin C."/>
            <person name="Cornejo O.E."/>
            <person name="Hulbert S.H."/>
            <person name="Chen X."/>
        </authorList>
    </citation>
    <scope>NUCLEOTIDE SEQUENCE [LARGE SCALE GENOMIC DNA]</scope>
    <source>
        <strain evidence="6">93TX-2</strain>
    </source>
</reference>
<dbReference type="VEuPathDB" id="FungiDB:PSTT_15312"/>
<keyword evidence="2" id="KW-0863">Zinc-finger</keyword>
<dbReference type="PANTHER" id="PTHR46888">
    <property type="entry name" value="ZINC KNUCKLE DOMAINCONTAINING PROTEIN-RELATED"/>
    <property type="match status" value="1"/>
</dbReference>
<evidence type="ECO:0000259" key="4">
    <source>
        <dbReference type="PROSITE" id="PS50158"/>
    </source>
</evidence>
<dbReference type="SUPFAM" id="SSF57756">
    <property type="entry name" value="Retrovirus zinc finger-like domains"/>
    <property type="match status" value="1"/>
</dbReference>
<evidence type="ECO:0000313" key="5">
    <source>
        <dbReference type="EMBL" id="POW03840.1"/>
    </source>
</evidence>
<dbReference type="SUPFAM" id="SSF50630">
    <property type="entry name" value="Acid proteases"/>
    <property type="match status" value="1"/>
</dbReference>
<dbReference type="InterPro" id="IPR001878">
    <property type="entry name" value="Znf_CCHC"/>
</dbReference>
<dbReference type="GO" id="GO:0006397">
    <property type="term" value="P:mRNA processing"/>
    <property type="evidence" value="ECO:0007669"/>
    <property type="project" value="UniProtKB-KW"/>
</dbReference>
<feature type="compositionally biased region" description="Polar residues" evidence="3">
    <location>
        <begin position="303"/>
        <end position="332"/>
    </location>
</feature>
<dbReference type="PROSITE" id="PS50158">
    <property type="entry name" value="ZF_CCHC"/>
    <property type="match status" value="1"/>
</dbReference>
<dbReference type="OrthoDB" id="2507294at2759"/>
<evidence type="ECO:0000313" key="6">
    <source>
        <dbReference type="Proteomes" id="UP000238274"/>
    </source>
</evidence>
<sequence length="508" mass="57835">MNNKIENLIDSTVEPIKEIQNRLLIVENNQNRQFEIISDKLDLLCQTRNNLDLKPPRPLEQQGKSPSSQPPIMSETFKGKARVVESPLHPNISPKRSTSFQPATSNECFKNFALPVTPKPTFSTDTTKIINQSLSRLETWPTFSGEGEYNHIDFIKTIDALQEDTHCEDGVIVNRLRDIMTGVAKQWFESVRNAVGHQSWPFWKSLIYQKYGTTNWRRHMMRQFEKDKFVPGEVPAAVWVTTQYKRIIACEPDTSEEMVIFKLLSLMDGEVCFAAQNSIGEKIELTSLINALDDIREYTNLGRQETSNASEFDSSCGNDTPNAEKSTTSQPKENSDVKCYTCNQSGHTSRHCPKNSRNVSNINKQEESESDEENQHHSESAIFSIIPNDHVSPVTGGNRLVEMTVAQKPCKVLLDSGAWKSVVGKHYLSKFNPDWEKFLFDKNQDQLHSLTNSLVTLGTVRAKLTYGRYEFVTDFIVIDNSVVNHFIMGNDYLSYFKISIMNDFGTYT</sequence>
<proteinExistence type="predicted"/>
<reference evidence="6" key="2">
    <citation type="journal article" date="2018" name="BMC Genomics">
        <title>Genomic insights into host adaptation between the wheat stripe rust pathogen (Puccinia striiformis f. sp. tritici) and the barley stripe rust pathogen (Puccinia striiformis f. sp. hordei).</title>
        <authorList>
            <person name="Xia C."/>
            <person name="Wang M."/>
            <person name="Yin C."/>
            <person name="Cornejo O.E."/>
            <person name="Hulbert S.H."/>
            <person name="Chen X."/>
        </authorList>
    </citation>
    <scope>NUCLEOTIDE SEQUENCE [LARGE SCALE GENOMIC DNA]</scope>
    <source>
        <strain evidence="6">93TX-2</strain>
    </source>
</reference>
<dbReference type="SMART" id="SM00343">
    <property type="entry name" value="ZnF_C2HC"/>
    <property type="match status" value="1"/>
</dbReference>
<evidence type="ECO:0000256" key="1">
    <source>
        <dbReference type="ARBA" id="ARBA00022664"/>
    </source>
</evidence>
<keyword evidence="2" id="KW-0479">Metal-binding</keyword>
<keyword evidence="1" id="KW-0507">mRNA processing</keyword>
<dbReference type="VEuPathDB" id="FungiDB:PSHT_11462"/>
<feature type="compositionally biased region" description="Polar residues" evidence="3">
    <location>
        <begin position="62"/>
        <end position="71"/>
    </location>
</feature>